<reference evidence="2 3" key="1">
    <citation type="journal article" date="2021" name="BMC Genomics">
        <title>Telomere-to-telomere genome assembly of asparaginase-producing Trichoderma simmonsii.</title>
        <authorList>
            <person name="Chung D."/>
            <person name="Kwon Y.M."/>
            <person name="Yang Y."/>
        </authorList>
    </citation>
    <scope>NUCLEOTIDE SEQUENCE [LARGE SCALE GENOMIC DNA]</scope>
    <source>
        <strain evidence="2 3">GH-Sj1</strain>
    </source>
</reference>
<protein>
    <submittedName>
        <fullName evidence="2">Uncharacterized protein</fullName>
    </submittedName>
</protein>
<feature type="compositionally biased region" description="Acidic residues" evidence="1">
    <location>
        <begin position="18"/>
        <end position="29"/>
    </location>
</feature>
<keyword evidence="3" id="KW-1185">Reference proteome</keyword>
<sequence>MADAHDREMTQDIREASEPENEGEVEGDFPYEDYLTGKSALLLFIFKDPIITAVTKKRVAINNRRGFPLALKY</sequence>
<dbReference type="EMBL" id="CP075865">
    <property type="protein sequence ID" value="QYS97159.1"/>
    <property type="molecule type" value="Genomic_DNA"/>
</dbReference>
<proteinExistence type="predicted"/>
<accession>A0A8G0LC70</accession>
<feature type="region of interest" description="Disordered" evidence="1">
    <location>
        <begin position="1"/>
        <end position="29"/>
    </location>
</feature>
<organism evidence="2 3">
    <name type="scientific">Trichoderma simmonsii</name>
    <dbReference type="NCBI Taxonomy" id="1491479"/>
    <lineage>
        <taxon>Eukaryota</taxon>
        <taxon>Fungi</taxon>
        <taxon>Dikarya</taxon>
        <taxon>Ascomycota</taxon>
        <taxon>Pezizomycotina</taxon>
        <taxon>Sordariomycetes</taxon>
        <taxon>Hypocreomycetidae</taxon>
        <taxon>Hypocreales</taxon>
        <taxon>Hypocreaceae</taxon>
        <taxon>Trichoderma</taxon>
    </lineage>
</organism>
<feature type="compositionally biased region" description="Basic and acidic residues" evidence="1">
    <location>
        <begin position="1"/>
        <end position="17"/>
    </location>
</feature>
<evidence type="ECO:0000313" key="3">
    <source>
        <dbReference type="Proteomes" id="UP000826661"/>
    </source>
</evidence>
<name>A0A8G0LC70_9HYPO</name>
<evidence type="ECO:0000256" key="1">
    <source>
        <dbReference type="SAM" id="MobiDB-lite"/>
    </source>
</evidence>
<gene>
    <name evidence="2" type="ORF">H0G86_004392</name>
</gene>
<evidence type="ECO:0000313" key="2">
    <source>
        <dbReference type="EMBL" id="QYS97159.1"/>
    </source>
</evidence>
<dbReference type="AlphaFoldDB" id="A0A8G0LC70"/>
<dbReference type="Proteomes" id="UP000826661">
    <property type="component" value="Chromosome II"/>
</dbReference>